<evidence type="ECO:0000259" key="10">
    <source>
        <dbReference type="PROSITE" id="PS50868"/>
    </source>
</evidence>
<evidence type="ECO:0000256" key="3">
    <source>
        <dbReference type="ARBA" id="ARBA00022454"/>
    </source>
</evidence>
<evidence type="ECO:0000256" key="5">
    <source>
        <dbReference type="ARBA" id="ARBA00022679"/>
    </source>
</evidence>
<dbReference type="SUPFAM" id="SSF82199">
    <property type="entry name" value="SET domain"/>
    <property type="match status" value="1"/>
</dbReference>
<feature type="compositionally biased region" description="Basic residues" evidence="8">
    <location>
        <begin position="782"/>
        <end position="793"/>
    </location>
</feature>
<dbReference type="InterPro" id="IPR017956">
    <property type="entry name" value="AT_hook_DNA-bd_motif"/>
</dbReference>
<dbReference type="InterPro" id="IPR046341">
    <property type="entry name" value="SET_dom_sf"/>
</dbReference>
<feature type="compositionally biased region" description="Polar residues" evidence="8">
    <location>
        <begin position="304"/>
        <end position="316"/>
    </location>
</feature>
<dbReference type="PROSITE" id="PS50868">
    <property type="entry name" value="POST_SET"/>
    <property type="match status" value="1"/>
</dbReference>
<feature type="region of interest" description="Disordered" evidence="8">
    <location>
        <begin position="1157"/>
        <end position="1256"/>
    </location>
</feature>
<protein>
    <submittedName>
        <fullName evidence="12">Histone-lysine n-methyltransferase</fullName>
    </submittedName>
</protein>
<dbReference type="SMART" id="SM00384">
    <property type="entry name" value="AT_hook"/>
    <property type="match status" value="4"/>
</dbReference>
<feature type="domain" description="SET" evidence="9">
    <location>
        <begin position="605"/>
        <end position="721"/>
    </location>
</feature>
<feature type="domain" description="Post-SET" evidence="10">
    <location>
        <begin position="729"/>
        <end position="745"/>
    </location>
</feature>
<evidence type="ECO:0000313" key="13">
    <source>
        <dbReference type="Proteomes" id="UP000076874"/>
    </source>
</evidence>
<keyword evidence="3" id="KW-0158">Chromosome</keyword>
<dbReference type="GO" id="GO:0032259">
    <property type="term" value="P:methylation"/>
    <property type="evidence" value="ECO:0007669"/>
    <property type="project" value="UniProtKB-KW"/>
</dbReference>
<feature type="compositionally biased region" description="Basic and acidic residues" evidence="8">
    <location>
        <begin position="149"/>
        <end position="166"/>
    </location>
</feature>
<feature type="compositionally biased region" description="Low complexity" evidence="8">
    <location>
        <begin position="201"/>
        <end position="211"/>
    </location>
</feature>
<dbReference type="SMART" id="SM00508">
    <property type="entry name" value="PostSET"/>
    <property type="match status" value="1"/>
</dbReference>
<dbReference type="GO" id="GO:0042054">
    <property type="term" value="F:histone methyltransferase activity"/>
    <property type="evidence" value="ECO:0007669"/>
    <property type="project" value="InterPro"/>
</dbReference>
<feature type="region of interest" description="Disordered" evidence="8">
    <location>
        <begin position="367"/>
        <end position="410"/>
    </location>
</feature>
<feature type="compositionally biased region" description="Low complexity" evidence="8">
    <location>
        <begin position="910"/>
        <end position="928"/>
    </location>
</feature>
<feature type="domain" description="AWS" evidence="11">
    <location>
        <begin position="547"/>
        <end position="594"/>
    </location>
</feature>
<gene>
    <name evidence="12" type="ORF">SPI_03481</name>
</gene>
<evidence type="ECO:0000259" key="11">
    <source>
        <dbReference type="PROSITE" id="PS51215"/>
    </source>
</evidence>
<dbReference type="FunFam" id="2.170.270.10:FF:000037">
    <property type="entry name" value="Histone-lysine N-methyltransferase"/>
    <property type="match status" value="1"/>
</dbReference>
<dbReference type="PROSITE" id="PS51215">
    <property type="entry name" value="AWS"/>
    <property type="match status" value="1"/>
</dbReference>
<feature type="compositionally biased region" description="Low complexity" evidence="8">
    <location>
        <begin position="1044"/>
        <end position="1053"/>
    </location>
</feature>
<dbReference type="SMART" id="SM00317">
    <property type="entry name" value="SET"/>
    <property type="match status" value="1"/>
</dbReference>
<feature type="region of interest" description="Disordered" evidence="8">
    <location>
        <begin position="1"/>
        <end position="53"/>
    </location>
</feature>
<evidence type="ECO:0000256" key="8">
    <source>
        <dbReference type="SAM" id="MobiDB-lite"/>
    </source>
</evidence>
<feature type="compositionally biased region" description="Basic and acidic residues" evidence="8">
    <location>
        <begin position="820"/>
        <end position="841"/>
    </location>
</feature>
<dbReference type="GO" id="GO:0005694">
    <property type="term" value="C:chromosome"/>
    <property type="evidence" value="ECO:0007669"/>
    <property type="project" value="UniProtKB-SubCell"/>
</dbReference>
<dbReference type="Pfam" id="PF17907">
    <property type="entry name" value="AWS"/>
    <property type="match status" value="1"/>
</dbReference>
<evidence type="ECO:0000259" key="9">
    <source>
        <dbReference type="PROSITE" id="PS50280"/>
    </source>
</evidence>
<keyword evidence="7" id="KW-0539">Nucleus</keyword>
<feature type="compositionally biased region" description="Low complexity" evidence="8">
    <location>
        <begin position="969"/>
        <end position="1012"/>
    </location>
</feature>
<dbReference type="Gene3D" id="2.170.270.10">
    <property type="entry name" value="SET domain"/>
    <property type="match status" value="1"/>
</dbReference>
<keyword evidence="4 12" id="KW-0489">Methyltransferase</keyword>
<dbReference type="PANTHER" id="PTHR22884">
    <property type="entry name" value="SET DOMAIN PROTEINS"/>
    <property type="match status" value="1"/>
</dbReference>
<keyword evidence="5 12" id="KW-0808">Transferase</keyword>
<feature type="compositionally biased region" description="Basic residues" evidence="8">
    <location>
        <begin position="231"/>
        <end position="240"/>
    </location>
</feature>
<evidence type="ECO:0000256" key="4">
    <source>
        <dbReference type="ARBA" id="ARBA00022603"/>
    </source>
</evidence>
<sequence length="1256" mass="131747">MPADTLPLKEESPADTGISDVPVFSGTRDSAQSTPASTLTNGSHGTKPEGDGIFLSPSAAAATVASVTVLSDAFPATLFSLPATPPPHFPEPAQPRSNHAAESAAMTLAADLAGDVASRTSDGGPPNGRHGEAELSPASATRSVSPTRVESHGEKSARGSAHAEHGSIEAVPLAEPVAFPDASFASSDSNANEVEPTNAAAPLLTPSASSPESHDAARNFEPSSEPLASRRPLRMVRQRRSAVQELQRMAQSKPSTPVKAAGRVAGKASPTAKQATPAIKATAKSGAASIERRVTRLSGLGLPTGSTATATPQTSLGKRKRRDSRKPSTPDIPRELRRLQDTKEFAHVDDNPVVYTVWSNGKYVPANAAGEPLPDKKAAAKTAKNASDSGAGETIGDGAAGQPPRKKLKGEFGAVGAGAPQVAGGDGEPGASKPPVLKRVKKWLNKGLYAGQPMPEKLFHGLTAAERKAMAKLPELTKEYPANKTLPQPIYNGLRLLLQGRDFKLPFDVFHPLPPGQPKPVKYGRFSKNRFVGEAHSIWRKNPHYDDFLSKCVCKPETGCDEDCQNRIMLYECNDMICNVGPELCHNREFQRLAERTASKNPYNIGVEVFKTPNRGHGIRASRSFRPGQIIMEYIGEIITEEESDRRMNELYKDNECYYLMSFDQSLIIDGTSGSIARFVNHSCLPNCRMIKWIVSGQPRIALFAGDRPIMTGEELTYDYNFDPYSSKNVQTCLCGSENCRGVLGPRKSEKAVSKAAADKLAAAKAKEALSSKKNETAAAKNAKRTKNVKLGKRSHDAYSMDDDEHGANKTAHATKKARIHVDQKRGPGRPRNDEPSKEPQTKASKSSAARKVTTTKAALEALAASAAMKARVTKAAMAAKAARAAKAAQAARAAKAEKARKAGKPTSVASNAKNGKAASGSKAPGSANVVKAGKTVKAGAAAAKATKATKAVKVVKAAKTVKVTRTAKGLRAAKTTKTAKAASAQTTPQPPLAKRASSARSAAKAATSPKAGRGRPTKATAEQLRAAAQLAPGQTAGGTKSHATPMAKALAKAAKEAAKTTPKPPARLAQGKKPTATATAVVVRPVGRPKGSVAKNKRTSNFTSKVAAKTAPKVVTHAAARIGAHFTAKTTTAASMAQEEKELAAQLWREALAKTVPEATPTAKTKINGHKTGQAGGSASSSHLVQQKLMFPVVDPPRRGRGRPRKVPLADAPSASTSGPPLGLDGATPQSADEQPKSGRSAISSAEDVIHVAST</sequence>
<feature type="region of interest" description="Disordered" evidence="8">
    <location>
        <begin position="116"/>
        <end position="166"/>
    </location>
</feature>
<comment type="subcellular location">
    <subcellularLocation>
        <location evidence="2">Chromosome</location>
    </subcellularLocation>
    <subcellularLocation>
        <location evidence="1">Nucleus</location>
    </subcellularLocation>
</comment>
<dbReference type="SMART" id="SM00570">
    <property type="entry name" value="AWS"/>
    <property type="match status" value="1"/>
</dbReference>
<feature type="region of interest" description="Disordered" evidence="8">
    <location>
        <begin position="894"/>
        <end position="928"/>
    </location>
</feature>
<organism evidence="12 13">
    <name type="scientific">Niveomyces insectorum RCEF 264</name>
    <dbReference type="NCBI Taxonomy" id="1081102"/>
    <lineage>
        <taxon>Eukaryota</taxon>
        <taxon>Fungi</taxon>
        <taxon>Dikarya</taxon>
        <taxon>Ascomycota</taxon>
        <taxon>Pezizomycotina</taxon>
        <taxon>Sordariomycetes</taxon>
        <taxon>Hypocreomycetidae</taxon>
        <taxon>Hypocreales</taxon>
        <taxon>Cordycipitaceae</taxon>
        <taxon>Niveomyces</taxon>
    </lineage>
</organism>
<reference evidence="12 13" key="1">
    <citation type="journal article" date="2016" name="Genome Biol. Evol.">
        <title>Divergent and convergent evolution of fungal pathogenicity.</title>
        <authorList>
            <person name="Shang Y."/>
            <person name="Xiao G."/>
            <person name="Zheng P."/>
            <person name="Cen K."/>
            <person name="Zhan S."/>
            <person name="Wang C."/>
        </authorList>
    </citation>
    <scope>NUCLEOTIDE SEQUENCE [LARGE SCALE GENOMIC DNA]</scope>
    <source>
        <strain evidence="12 13">RCEF 264</strain>
    </source>
</reference>
<keyword evidence="6" id="KW-0949">S-adenosyl-L-methionine</keyword>
<feature type="region of interest" description="Disordered" evidence="8">
    <location>
        <begin position="969"/>
        <end position="1108"/>
    </location>
</feature>
<feature type="compositionally biased region" description="Polar residues" evidence="8">
    <location>
        <begin position="138"/>
        <end position="148"/>
    </location>
</feature>
<evidence type="ECO:0000256" key="6">
    <source>
        <dbReference type="ARBA" id="ARBA00022691"/>
    </source>
</evidence>
<feature type="region of interest" description="Disordered" evidence="8">
    <location>
        <begin position="768"/>
        <end position="853"/>
    </location>
</feature>
<dbReference type="AlphaFoldDB" id="A0A167W473"/>
<dbReference type="PROSITE" id="PS50280">
    <property type="entry name" value="SET"/>
    <property type="match status" value="1"/>
</dbReference>
<feature type="compositionally biased region" description="Polar residues" evidence="8">
    <location>
        <begin position="842"/>
        <end position="853"/>
    </location>
</feature>
<name>A0A167W473_9HYPO</name>
<evidence type="ECO:0000256" key="2">
    <source>
        <dbReference type="ARBA" id="ARBA00004286"/>
    </source>
</evidence>
<dbReference type="GO" id="GO:0003677">
    <property type="term" value="F:DNA binding"/>
    <property type="evidence" value="ECO:0007669"/>
    <property type="project" value="InterPro"/>
</dbReference>
<dbReference type="EMBL" id="AZHD01000005">
    <property type="protein sequence ID" value="OAA63318.1"/>
    <property type="molecule type" value="Genomic_DNA"/>
</dbReference>
<dbReference type="GO" id="GO:0005634">
    <property type="term" value="C:nucleus"/>
    <property type="evidence" value="ECO:0007669"/>
    <property type="project" value="UniProtKB-SubCell"/>
</dbReference>
<dbReference type="InterPro" id="IPR050777">
    <property type="entry name" value="SET2_Histone-Lys_MeTrsfase"/>
</dbReference>
<dbReference type="PRINTS" id="PR00929">
    <property type="entry name" value="ATHOOK"/>
</dbReference>
<feature type="compositionally biased region" description="Polar residues" evidence="8">
    <location>
        <begin position="27"/>
        <end position="44"/>
    </location>
</feature>
<evidence type="ECO:0000256" key="7">
    <source>
        <dbReference type="ARBA" id="ARBA00023242"/>
    </source>
</evidence>
<dbReference type="InterPro" id="IPR006560">
    <property type="entry name" value="AWS_dom"/>
</dbReference>
<dbReference type="STRING" id="1081102.A0A167W473"/>
<feature type="compositionally biased region" description="Basic and acidic residues" evidence="8">
    <location>
        <begin position="325"/>
        <end position="344"/>
    </location>
</feature>
<dbReference type="OrthoDB" id="422362at2759"/>
<dbReference type="Proteomes" id="UP000076874">
    <property type="component" value="Unassembled WGS sequence"/>
</dbReference>
<dbReference type="InterPro" id="IPR003616">
    <property type="entry name" value="Post-SET_dom"/>
</dbReference>
<feature type="region of interest" description="Disordered" evidence="8">
    <location>
        <begin position="201"/>
        <end position="344"/>
    </location>
</feature>
<keyword evidence="13" id="KW-1185">Reference proteome</keyword>
<comment type="caution">
    <text evidence="12">The sequence shown here is derived from an EMBL/GenBank/DDBJ whole genome shotgun (WGS) entry which is preliminary data.</text>
</comment>
<proteinExistence type="predicted"/>
<dbReference type="Pfam" id="PF00856">
    <property type="entry name" value="SET"/>
    <property type="match status" value="1"/>
</dbReference>
<dbReference type="InterPro" id="IPR001214">
    <property type="entry name" value="SET_dom"/>
</dbReference>
<accession>A0A167W473</accession>
<evidence type="ECO:0000313" key="12">
    <source>
        <dbReference type="EMBL" id="OAA63318.1"/>
    </source>
</evidence>
<evidence type="ECO:0000256" key="1">
    <source>
        <dbReference type="ARBA" id="ARBA00004123"/>
    </source>
</evidence>